<protein>
    <recommendedName>
        <fullName evidence="13">Aquaporin</fullName>
    </recommendedName>
</protein>
<evidence type="ECO:0000313" key="12">
    <source>
        <dbReference type="Proteomes" id="UP000541558"/>
    </source>
</evidence>
<feature type="transmembrane region" description="Helical" evidence="10">
    <location>
        <begin position="57"/>
        <end position="79"/>
    </location>
</feature>
<comment type="similarity">
    <text evidence="2 9">Belongs to the MIP/aquaporin (TC 1.A.8) family.</text>
</comment>
<evidence type="ECO:0000256" key="7">
    <source>
        <dbReference type="ARBA" id="ARBA00023136"/>
    </source>
</evidence>
<proteinExistence type="inferred from homology"/>
<dbReference type="EMBL" id="JAACJK010000224">
    <property type="protein sequence ID" value="KAF5313438.1"/>
    <property type="molecule type" value="Genomic_DNA"/>
</dbReference>
<dbReference type="GO" id="GO:0015250">
    <property type="term" value="F:water channel activity"/>
    <property type="evidence" value="ECO:0007669"/>
    <property type="project" value="TreeGrafter"/>
</dbReference>
<evidence type="ECO:0008006" key="13">
    <source>
        <dbReference type="Google" id="ProtNLM"/>
    </source>
</evidence>
<dbReference type="Gene3D" id="1.20.1080.10">
    <property type="entry name" value="Glycerol uptake facilitator protein"/>
    <property type="match status" value="2"/>
</dbReference>
<feature type="transmembrane region" description="Helical" evidence="10">
    <location>
        <begin position="217"/>
        <end position="239"/>
    </location>
</feature>
<keyword evidence="12" id="KW-1185">Reference proteome</keyword>
<comment type="caution">
    <text evidence="11">The sequence shown here is derived from an EMBL/GenBank/DDBJ whole genome shotgun (WGS) entry which is preliminary data.</text>
</comment>
<feature type="transmembrane region" description="Helical" evidence="10">
    <location>
        <begin position="303"/>
        <end position="323"/>
    </location>
</feature>
<evidence type="ECO:0000256" key="2">
    <source>
        <dbReference type="ARBA" id="ARBA00006175"/>
    </source>
</evidence>
<dbReference type="InterPro" id="IPR022357">
    <property type="entry name" value="MIP_CS"/>
</dbReference>
<dbReference type="PANTHER" id="PTHR43829:SF9">
    <property type="entry name" value="AQUAPORIN-9"/>
    <property type="match status" value="1"/>
</dbReference>
<keyword evidence="5" id="KW-0677">Repeat</keyword>
<accession>A0A8H5EVE4</accession>
<evidence type="ECO:0000256" key="10">
    <source>
        <dbReference type="SAM" id="Phobius"/>
    </source>
</evidence>
<dbReference type="PROSITE" id="PS00221">
    <property type="entry name" value="MIP"/>
    <property type="match status" value="1"/>
</dbReference>
<comment type="catalytic activity">
    <reaction evidence="8">
        <text>H2O(in) = H2O(out)</text>
        <dbReference type="Rhea" id="RHEA:29667"/>
        <dbReference type="ChEBI" id="CHEBI:15377"/>
    </reaction>
</comment>
<evidence type="ECO:0000256" key="5">
    <source>
        <dbReference type="ARBA" id="ARBA00022737"/>
    </source>
</evidence>
<keyword evidence="6 10" id="KW-1133">Transmembrane helix</keyword>
<evidence type="ECO:0000256" key="9">
    <source>
        <dbReference type="RuleBase" id="RU000477"/>
    </source>
</evidence>
<dbReference type="AlphaFoldDB" id="A0A8H5EVE4"/>
<feature type="transmembrane region" description="Helical" evidence="10">
    <location>
        <begin position="166"/>
        <end position="186"/>
    </location>
</feature>
<dbReference type="GO" id="GO:0005886">
    <property type="term" value="C:plasma membrane"/>
    <property type="evidence" value="ECO:0007669"/>
    <property type="project" value="TreeGrafter"/>
</dbReference>
<evidence type="ECO:0000313" key="11">
    <source>
        <dbReference type="EMBL" id="KAF5313438.1"/>
    </source>
</evidence>
<dbReference type="PANTHER" id="PTHR43829">
    <property type="entry name" value="AQUAPORIN OR AQUAGLYCEROPORIN RELATED"/>
    <property type="match status" value="1"/>
</dbReference>
<dbReference type="InterPro" id="IPR023271">
    <property type="entry name" value="Aquaporin-like"/>
</dbReference>
<dbReference type="SUPFAM" id="SSF81338">
    <property type="entry name" value="Aquaporin-like"/>
    <property type="match status" value="2"/>
</dbReference>
<keyword evidence="4 9" id="KW-0812">Transmembrane</keyword>
<dbReference type="Pfam" id="PF00230">
    <property type="entry name" value="MIP"/>
    <property type="match status" value="1"/>
</dbReference>
<evidence type="ECO:0000256" key="4">
    <source>
        <dbReference type="ARBA" id="ARBA00022692"/>
    </source>
</evidence>
<comment type="subcellular location">
    <subcellularLocation>
        <location evidence="1">Membrane</location>
        <topology evidence="1">Multi-pass membrane protein</topology>
    </subcellularLocation>
</comment>
<evidence type="ECO:0000256" key="1">
    <source>
        <dbReference type="ARBA" id="ARBA00004141"/>
    </source>
</evidence>
<evidence type="ECO:0000256" key="8">
    <source>
        <dbReference type="ARBA" id="ARBA00034651"/>
    </source>
</evidence>
<dbReference type="InterPro" id="IPR050363">
    <property type="entry name" value="MIP/Aquaporin"/>
</dbReference>
<name>A0A8H5EVE4_9AGAR</name>
<keyword evidence="3 9" id="KW-0813">Transport</keyword>
<dbReference type="PRINTS" id="PR00783">
    <property type="entry name" value="MINTRINSICP"/>
</dbReference>
<dbReference type="GO" id="GO:0015254">
    <property type="term" value="F:glycerol channel activity"/>
    <property type="evidence" value="ECO:0007669"/>
    <property type="project" value="TreeGrafter"/>
</dbReference>
<dbReference type="OrthoDB" id="3222at2759"/>
<keyword evidence="7 10" id="KW-0472">Membrane</keyword>
<dbReference type="Proteomes" id="UP000541558">
    <property type="component" value="Unassembled WGS sequence"/>
</dbReference>
<reference evidence="11 12" key="1">
    <citation type="journal article" date="2020" name="ISME J.">
        <title>Uncovering the hidden diversity of litter-decomposition mechanisms in mushroom-forming fungi.</title>
        <authorList>
            <person name="Floudas D."/>
            <person name="Bentzer J."/>
            <person name="Ahren D."/>
            <person name="Johansson T."/>
            <person name="Persson P."/>
            <person name="Tunlid A."/>
        </authorList>
    </citation>
    <scope>NUCLEOTIDE SEQUENCE [LARGE SCALE GENOMIC DNA]</scope>
    <source>
        <strain evidence="11 12">CBS 175.51</strain>
    </source>
</reference>
<feature type="transmembrane region" description="Helical" evidence="10">
    <location>
        <begin position="99"/>
        <end position="118"/>
    </location>
</feature>
<gene>
    <name evidence="11" type="ORF">D9611_008485</name>
</gene>
<evidence type="ECO:0000256" key="3">
    <source>
        <dbReference type="ARBA" id="ARBA00022448"/>
    </source>
</evidence>
<feature type="transmembrane region" description="Helical" evidence="10">
    <location>
        <begin position="251"/>
        <end position="275"/>
    </location>
</feature>
<evidence type="ECO:0000256" key="6">
    <source>
        <dbReference type="ARBA" id="ARBA00022989"/>
    </source>
</evidence>
<organism evidence="11 12">
    <name type="scientific">Ephemerocybe angulata</name>
    <dbReference type="NCBI Taxonomy" id="980116"/>
    <lineage>
        <taxon>Eukaryota</taxon>
        <taxon>Fungi</taxon>
        <taxon>Dikarya</taxon>
        <taxon>Basidiomycota</taxon>
        <taxon>Agaricomycotina</taxon>
        <taxon>Agaricomycetes</taxon>
        <taxon>Agaricomycetidae</taxon>
        <taxon>Agaricales</taxon>
        <taxon>Agaricineae</taxon>
        <taxon>Psathyrellaceae</taxon>
        <taxon>Ephemerocybe</taxon>
    </lineage>
</organism>
<dbReference type="InterPro" id="IPR000425">
    <property type="entry name" value="MIP"/>
</dbReference>
<sequence>MGAEFDTIGKTGTSDLVITQTAVSSDTEAQILVVPDHIHDHRVSSYRKALHAIREPMAEFIGTAILVIFGAGAGCSTVLSSNQGVAPSSRGDFFSINFGWAIVAMWLVAASTGSLMGVGRVPDRDRKRSIAMGVWVSGGISGGHINPAITLGMATWRGFPWRKVPAFILAQVLGALVGAALVYGLYFQAIEIFEGAGVRTQATAGIFATYSLPYMTAAASFFTEFLTTAIFFMMILALTDKRNGIAPPLGLLPLALFVLFLGFGISLGMQTAYALNPARDFGPRVFLAMAGYGKEVFTFRSHYWIWCPIIAPIAGAQAGALLYDFLLFTGQGILNPNGPY</sequence>